<evidence type="ECO:0000256" key="1">
    <source>
        <dbReference type="SAM" id="MobiDB-lite"/>
    </source>
</evidence>
<dbReference type="Proteomes" id="UP000324832">
    <property type="component" value="Unassembled WGS sequence"/>
</dbReference>
<dbReference type="EMBL" id="FZQP02005077">
    <property type="protein sequence ID" value="VVD00941.1"/>
    <property type="molecule type" value="Genomic_DNA"/>
</dbReference>
<name>A0A5E4QSH9_9NEOP</name>
<accession>A0A5E4QSH9</accession>
<protein>
    <submittedName>
        <fullName evidence="2">Uncharacterized protein</fullName>
    </submittedName>
</protein>
<evidence type="ECO:0000313" key="3">
    <source>
        <dbReference type="Proteomes" id="UP000324832"/>
    </source>
</evidence>
<reference evidence="2 3" key="1">
    <citation type="submission" date="2017-07" db="EMBL/GenBank/DDBJ databases">
        <authorList>
            <person name="Talla V."/>
            <person name="Backstrom N."/>
        </authorList>
    </citation>
    <scope>NUCLEOTIDE SEQUENCE [LARGE SCALE GENOMIC DNA]</scope>
</reference>
<keyword evidence="3" id="KW-1185">Reference proteome</keyword>
<dbReference type="AlphaFoldDB" id="A0A5E4QSH9"/>
<proteinExistence type="predicted"/>
<evidence type="ECO:0000313" key="2">
    <source>
        <dbReference type="EMBL" id="VVD00941.1"/>
    </source>
</evidence>
<gene>
    <name evidence="2" type="ORF">LSINAPIS_LOCUS11475</name>
</gene>
<organism evidence="2 3">
    <name type="scientific">Leptidea sinapis</name>
    <dbReference type="NCBI Taxonomy" id="189913"/>
    <lineage>
        <taxon>Eukaryota</taxon>
        <taxon>Metazoa</taxon>
        <taxon>Ecdysozoa</taxon>
        <taxon>Arthropoda</taxon>
        <taxon>Hexapoda</taxon>
        <taxon>Insecta</taxon>
        <taxon>Pterygota</taxon>
        <taxon>Neoptera</taxon>
        <taxon>Endopterygota</taxon>
        <taxon>Lepidoptera</taxon>
        <taxon>Glossata</taxon>
        <taxon>Ditrysia</taxon>
        <taxon>Papilionoidea</taxon>
        <taxon>Pieridae</taxon>
        <taxon>Dismorphiinae</taxon>
        <taxon>Leptidea</taxon>
    </lineage>
</organism>
<feature type="region of interest" description="Disordered" evidence="1">
    <location>
        <begin position="1"/>
        <end position="22"/>
    </location>
</feature>
<sequence length="93" mass="10569">MPVESAASAQDYSETFNRDYPVNPDKEASFAELLEKLRIAAIVGFICQTSDDTWSLCGYLERRKLATSHVSLFWKIYTDTMKPISRNLTVNSD</sequence>